<organism evidence="7 8">
    <name type="scientific">Hymenoscyphus albidus</name>
    <dbReference type="NCBI Taxonomy" id="595503"/>
    <lineage>
        <taxon>Eukaryota</taxon>
        <taxon>Fungi</taxon>
        <taxon>Dikarya</taxon>
        <taxon>Ascomycota</taxon>
        <taxon>Pezizomycotina</taxon>
        <taxon>Leotiomycetes</taxon>
        <taxon>Helotiales</taxon>
        <taxon>Helotiaceae</taxon>
        <taxon>Hymenoscyphus</taxon>
    </lineage>
</organism>
<dbReference type="SMART" id="SM00249">
    <property type="entry name" value="PHD"/>
    <property type="match status" value="1"/>
</dbReference>
<name>A0A9N9LIF9_9HELO</name>
<feature type="compositionally biased region" description="Basic and acidic residues" evidence="5">
    <location>
        <begin position="461"/>
        <end position="473"/>
    </location>
</feature>
<comment type="caution">
    <text evidence="7">The sequence shown here is derived from an EMBL/GenBank/DDBJ whole genome shotgun (WGS) entry which is preliminary data.</text>
</comment>
<feature type="compositionally biased region" description="Low complexity" evidence="5">
    <location>
        <begin position="598"/>
        <end position="607"/>
    </location>
</feature>
<proteinExistence type="predicted"/>
<dbReference type="AlphaFoldDB" id="A0A9N9LIF9"/>
<feature type="compositionally biased region" description="Basic and acidic residues" evidence="5">
    <location>
        <begin position="501"/>
        <end position="517"/>
    </location>
</feature>
<dbReference type="Pfam" id="PF20826">
    <property type="entry name" value="PHD_5"/>
    <property type="match status" value="1"/>
</dbReference>
<feature type="compositionally biased region" description="Polar residues" evidence="5">
    <location>
        <begin position="147"/>
        <end position="159"/>
    </location>
</feature>
<feature type="compositionally biased region" description="Polar residues" evidence="5">
    <location>
        <begin position="666"/>
        <end position="686"/>
    </location>
</feature>
<evidence type="ECO:0000256" key="1">
    <source>
        <dbReference type="ARBA" id="ARBA00022723"/>
    </source>
</evidence>
<dbReference type="OrthoDB" id="419183at2759"/>
<dbReference type="InterPro" id="IPR013083">
    <property type="entry name" value="Znf_RING/FYVE/PHD"/>
</dbReference>
<feature type="region of interest" description="Disordered" evidence="5">
    <location>
        <begin position="298"/>
        <end position="349"/>
    </location>
</feature>
<evidence type="ECO:0000256" key="3">
    <source>
        <dbReference type="ARBA" id="ARBA00022833"/>
    </source>
</evidence>
<dbReference type="SUPFAM" id="SSF57903">
    <property type="entry name" value="FYVE/PHD zinc finger"/>
    <property type="match status" value="1"/>
</dbReference>
<dbReference type="InterPro" id="IPR019787">
    <property type="entry name" value="Znf_PHD-finger"/>
</dbReference>
<feature type="compositionally biased region" description="Polar residues" evidence="5">
    <location>
        <begin position="85"/>
        <end position="97"/>
    </location>
</feature>
<feature type="compositionally biased region" description="Polar residues" evidence="5">
    <location>
        <begin position="37"/>
        <end position="64"/>
    </location>
</feature>
<feature type="compositionally biased region" description="Basic and acidic residues" evidence="5">
    <location>
        <begin position="578"/>
        <end position="591"/>
    </location>
</feature>
<feature type="region of interest" description="Disordered" evidence="5">
    <location>
        <begin position="37"/>
        <end position="70"/>
    </location>
</feature>
<feature type="region of interest" description="Disordered" evidence="5">
    <location>
        <begin position="131"/>
        <end position="203"/>
    </location>
</feature>
<feature type="compositionally biased region" description="Low complexity" evidence="5">
    <location>
        <begin position="319"/>
        <end position="329"/>
    </location>
</feature>
<feature type="compositionally biased region" description="Low complexity" evidence="5">
    <location>
        <begin position="529"/>
        <end position="538"/>
    </location>
</feature>
<dbReference type="InterPro" id="IPR011011">
    <property type="entry name" value="Znf_FYVE_PHD"/>
</dbReference>
<evidence type="ECO:0000313" key="8">
    <source>
        <dbReference type="Proteomes" id="UP000701801"/>
    </source>
</evidence>
<feature type="region of interest" description="Disordered" evidence="5">
    <location>
        <begin position="398"/>
        <end position="628"/>
    </location>
</feature>
<dbReference type="EMBL" id="CAJVRM010000151">
    <property type="protein sequence ID" value="CAG8975784.1"/>
    <property type="molecule type" value="Genomic_DNA"/>
</dbReference>
<feature type="compositionally biased region" description="Polar residues" evidence="5">
    <location>
        <begin position="482"/>
        <end position="492"/>
    </location>
</feature>
<reference evidence="7" key="1">
    <citation type="submission" date="2021-07" db="EMBL/GenBank/DDBJ databases">
        <authorList>
            <person name="Durling M."/>
        </authorList>
    </citation>
    <scope>NUCLEOTIDE SEQUENCE</scope>
</reference>
<evidence type="ECO:0000256" key="4">
    <source>
        <dbReference type="PROSITE-ProRule" id="PRU00146"/>
    </source>
</evidence>
<accession>A0A9N9LIF9</accession>
<evidence type="ECO:0000256" key="2">
    <source>
        <dbReference type="ARBA" id="ARBA00022771"/>
    </source>
</evidence>
<keyword evidence="1" id="KW-0479">Metal-binding</keyword>
<feature type="compositionally biased region" description="Acidic residues" evidence="5">
    <location>
        <begin position="613"/>
        <end position="627"/>
    </location>
</feature>
<feature type="region of interest" description="Disordered" evidence="5">
    <location>
        <begin position="644"/>
        <end position="686"/>
    </location>
</feature>
<evidence type="ECO:0000313" key="7">
    <source>
        <dbReference type="EMBL" id="CAG8975784.1"/>
    </source>
</evidence>
<dbReference type="InterPro" id="IPR019786">
    <property type="entry name" value="Zinc_finger_PHD-type_CS"/>
</dbReference>
<dbReference type="InterPro" id="IPR001965">
    <property type="entry name" value="Znf_PHD"/>
</dbReference>
<feature type="domain" description="PHD-type" evidence="6">
    <location>
        <begin position="693"/>
        <end position="741"/>
    </location>
</feature>
<dbReference type="Proteomes" id="UP000701801">
    <property type="component" value="Unassembled WGS sequence"/>
</dbReference>
<sequence>MSWEQQAYRYVLEQEKDSETYIVEAYLYASFGNPNAQIATPTQTPTSAQFPSPTFRTPRNNSSSFEDRSDWTPQFAEEYSVFNSTPGRLTGAQQSSFEEAPTPHAPINTGQPQLSGTEDIAAELSTHVHHLSPNPNIALPPVDPLNQLPSSPGPYSTTHSRFDDSSKQRVTPRKPKKRLEEAFSGQTATPPATSSRGARKLAPKIQTDIMQNDSRDGQYGSQQTPTHSNHMMAFHSTSAEFFGYPMSAPTTAPLYTNSKPFWEQDTSMGGMGMDFGNDDAAMFSTGGHKMNNSFDWGNSNPMFQDSVNLPSTQPEPRSQAQAQALQAPATSRRQRPLAPKMSHPLPDLASSMAPFDFNSTSTSEDPFAIGADAVDPGLLFSRTATNMASDFEDVSLPCPRPITSHDMPLEPYQHQSREASRDHEDLRRSRSSRDHGAGNERSIASSPVKGSARLGLQRSVSDSRIRRPQDRVKTRNGRVSPVKQQRPPSLSSIPELPASRARTEVRFTIDSKGRARTETVVIQEEPRSRPTSSRPASSGRDRYDYTSSESSSDEEPIIVPSRNNSFAIPPPQKAPRLARFETLHHDKDPRRRNTGGYSRSESSSQRSLQFDGFESEAETVMDEDDGSGDATLAMRQLVENRKRAQIAKSRTPRHHRYSTHDPRANPNYTGYGSSNISPVTTVDSATPTSSRSVTRCVCNNPDSEGFQIQCESCDNWLHAECVGIDERSLPPVYICAFCANTPNMRGGRLRETARLGSSPLAHKSFKMFR</sequence>
<feature type="region of interest" description="Disordered" evidence="5">
    <location>
        <begin position="85"/>
        <end position="114"/>
    </location>
</feature>
<dbReference type="GO" id="GO:0008270">
    <property type="term" value="F:zinc ion binding"/>
    <property type="evidence" value="ECO:0007669"/>
    <property type="project" value="UniProtKB-KW"/>
</dbReference>
<keyword evidence="2 4" id="KW-0863">Zinc-finger</keyword>
<evidence type="ECO:0000256" key="5">
    <source>
        <dbReference type="SAM" id="MobiDB-lite"/>
    </source>
</evidence>
<protein>
    <recommendedName>
        <fullName evidence="6">PHD-type domain-containing protein</fullName>
    </recommendedName>
</protein>
<gene>
    <name evidence="7" type="ORF">HYALB_00008225</name>
</gene>
<evidence type="ECO:0000259" key="6">
    <source>
        <dbReference type="PROSITE" id="PS50016"/>
    </source>
</evidence>
<keyword evidence="3" id="KW-0862">Zinc</keyword>
<feature type="compositionally biased region" description="Polar residues" evidence="5">
    <location>
        <begin position="184"/>
        <end position="196"/>
    </location>
</feature>
<feature type="compositionally biased region" description="Polar residues" evidence="5">
    <location>
        <begin position="298"/>
        <end position="318"/>
    </location>
</feature>
<dbReference type="Gene3D" id="3.30.40.10">
    <property type="entry name" value="Zinc/RING finger domain, C3HC4 (zinc finger)"/>
    <property type="match status" value="1"/>
</dbReference>
<dbReference type="PROSITE" id="PS50016">
    <property type="entry name" value="ZF_PHD_2"/>
    <property type="match status" value="1"/>
</dbReference>
<keyword evidence="8" id="KW-1185">Reference proteome</keyword>
<dbReference type="PROSITE" id="PS01359">
    <property type="entry name" value="ZF_PHD_1"/>
    <property type="match status" value="1"/>
</dbReference>
<feature type="compositionally biased region" description="Basic and acidic residues" evidence="5">
    <location>
        <begin position="415"/>
        <end position="438"/>
    </location>
</feature>